<dbReference type="Pfam" id="PF00293">
    <property type="entry name" value="NUDIX"/>
    <property type="match status" value="1"/>
</dbReference>
<dbReference type="AlphaFoldDB" id="A0A7C2B201"/>
<reference evidence="2" key="1">
    <citation type="journal article" date="2020" name="mSystems">
        <title>Genome- and Community-Level Interaction Insights into Carbon Utilization and Element Cycling Functions of Hydrothermarchaeota in Hydrothermal Sediment.</title>
        <authorList>
            <person name="Zhou Z."/>
            <person name="Liu Y."/>
            <person name="Xu W."/>
            <person name="Pan J."/>
            <person name="Luo Z.H."/>
            <person name="Li M."/>
        </authorList>
    </citation>
    <scope>NUCLEOTIDE SEQUENCE [LARGE SCALE GENOMIC DNA]</scope>
    <source>
        <strain evidence="2">SpSt-222</strain>
    </source>
</reference>
<comment type="caution">
    <text evidence="2">The sequence shown here is derived from an EMBL/GenBank/DDBJ whole genome shotgun (WGS) entry which is preliminary data.</text>
</comment>
<dbReference type="SUPFAM" id="SSF55811">
    <property type="entry name" value="Nudix"/>
    <property type="match status" value="1"/>
</dbReference>
<evidence type="ECO:0000256" key="1">
    <source>
        <dbReference type="ARBA" id="ARBA00022801"/>
    </source>
</evidence>
<accession>A0A7C2B201</accession>
<dbReference type="GO" id="GO:0006754">
    <property type="term" value="P:ATP biosynthetic process"/>
    <property type="evidence" value="ECO:0007669"/>
    <property type="project" value="TreeGrafter"/>
</dbReference>
<dbReference type="CDD" id="cd04664">
    <property type="entry name" value="NUDIX_DHNTPase_like"/>
    <property type="match status" value="1"/>
</dbReference>
<dbReference type="GO" id="GO:0006167">
    <property type="term" value="P:AMP biosynthetic process"/>
    <property type="evidence" value="ECO:0007669"/>
    <property type="project" value="TreeGrafter"/>
</dbReference>
<dbReference type="Gene3D" id="3.90.79.10">
    <property type="entry name" value="Nucleoside Triphosphate Pyrophosphohydrolase"/>
    <property type="match status" value="1"/>
</dbReference>
<dbReference type="GO" id="GO:0004081">
    <property type="term" value="F:bis(5'-nucleosyl)-tetraphosphatase (asymmetrical) activity"/>
    <property type="evidence" value="ECO:0007669"/>
    <property type="project" value="TreeGrafter"/>
</dbReference>
<dbReference type="InterPro" id="IPR015797">
    <property type="entry name" value="NUDIX_hydrolase-like_dom_sf"/>
</dbReference>
<keyword evidence="1" id="KW-0378">Hydrolase</keyword>
<sequence>MPRVVSDLVDVYVFRRLPQRPPHEVQFLLLRRRADGPLGGTWHAVHGRILPQERAVEAAARELLEQTGLVPQRLYSADYIAQFYDHTNDAIVLAPTFAALVEPRATVRLSAAHDDYAWCDLDEAVARLLWTSQRWAVRHIHAVIACGGEEAEYYALT</sequence>
<dbReference type="PANTHER" id="PTHR21340:SF0">
    <property type="entry name" value="BIS(5'-NUCLEOSYL)-TETRAPHOSPHATASE [ASYMMETRICAL]"/>
    <property type="match status" value="1"/>
</dbReference>
<dbReference type="PANTHER" id="PTHR21340">
    <property type="entry name" value="DIADENOSINE 5,5-P1,P4-TETRAPHOSPHATE PYROPHOSPHOHYDROLASE MUTT"/>
    <property type="match status" value="1"/>
</dbReference>
<organism evidence="2">
    <name type="scientific">Thermomicrobium roseum</name>
    <dbReference type="NCBI Taxonomy" id="500"/>
    <lineage>
        <taxon>Bacteria</taxon>
        <taxon>Pseudomonadati</taxon>
        <taxon>Thermomicrobiota</taxon>
        <taxon>Thermomicrobia</taxon>
        <taxon>Thermomicrobiales</taxon>
        <taxon>Thermomicrobiaceae</taxon>
        <taxon>Thermomicrobium</taxon>
    </lineage>
</organism>
<dbReference type="PROSITE" id="PS51462">
    <property type="entry name" value="NUDIX"/>
    <property type="match status" value="1"/>
</dbReference>
<protein>
    <submittedName>
        <fullName evidence="2">NUDIX domain-containing protein</fullName>
    </submittedName>
</protein>
<gene>
    <name evidence="2" type="ORF">ENP47_08480</name>
</gene>
<evidence type="ECO:0000313" key="2">
    <source>
        <dbReference type="EMBL" id="HEF65617.1"/>
    </source>
</evidence>
<dbReference type="InterPro" id="IPR000086">
    <property type="entry name" value="NUDIX_hydrolase_dom"/>
</dbReference>
<dbReference type="InterPro" id="IPR051325">
    <property type="entry name" value="Nudix_hydrolase_domain"/>
</dbReference>
<dbReference type="EMBL" id="DSJL01000011">
    <property type="protein sequence ID" value="HEF65617.1"/>
    <property type="molecule type" value="Genomic_DNA"/>
</dbReference>
<proteinExistence type="predicted"/>
<name>A0A7C2B201_THERO</name>